<reference evidence="2 3" key="1">
    <citation type="submission" date="2023-07" db="EMBL/GenBank/DDBJ databases">
        <authorList>
            <person name="Peeters C."/>
        </authorList>
    </citation>
    <scope>NUCLEOTIDE SEQUENCE [LARGE SCALE GENOMIC DNA]</scope>
    <source>
        <strain evidence="2 3">LMG 18096</strain>
    </source>
</reference>
<dbReference type="Gene3D" id="3.40.50.1010">
    <property type="entry name" value="5'-nuclease"/>
    <property type="match status" value="1"/>
</dbReference>
<dbReference type="Pfam" id="PF01936">
    <property type="entry name" value="NYN"/>
    <property type="match status" value="1"/>
</dbReference>
<feature type="domain" description="NYN" evidence="1">
    <location>
        <begin position="12"/>
        <end position="59"/>
    </location>
</feature>
<protein>
    <recommendedName>
        <fullName evidence="1">NYN domain-containing protein</fullName>
    </recommendedName>
</protein>
<evidence type="ECO:0000313" key="3">
    <source>
        <dbReference type="Proteomes" id="UP001189663"/>
    </source>
</evidence>
<gene>
    <name evidence="2" type="ORF">LMG18096_02708</name>
</gene>
<keyword evidence="3" id="KW-1185">Reference proteome</keyword>
<comment type="caution">
    <text evidence="2">The sequence shown here is derived from an EMBL/GenBank/DDBJ whole genome shotgun (WGS) entry which is preliminary data.</text>
</comment>
<dbReference type="Proteomes" id="UP001189663">
    <property type="component" value="Unassembled WGS sequence"/>
</dbReference>
<dbReference type="RefSeq" id="WP_428984311.1">
    <property type="nucleotide sequence ID" value="NZ_CATZAT010000005.1"/>
</dbReference>
<dbReference type="AlphaFoldDB" id="A0ABC8QCX5"/>
<organism evidence="2 3">
    <name type="scientific">Ralstonia holmesii</name>
    <dbReference type="NCBI Taxonomy" id="3058602"/>
    <lineage>
        <taxon>Bacteria</taxon>
        <taxon>Pseudomonadati</taxon>
        <taxon>Pseudomonadota</taxon>
        <taxon>Betaproteobacteria</taxon>
        <taxon>Burkholderiales</taxon>
        <taxon>Burkholderiaceae</taxon>
        <taxon>Ralstonia</taxon>
    </lineage>
</organism>
<sequence length="66" mass="7190">MRHCSGRGASAADSVLLVTDNGDFVQVVRALQSKGCRVEVLGFENASRELRETAGQFIDGYRTTNE</sequence>
<proteinExistence type="predicted"/>
<evidence type="ECO:0000313" key="2">
    <source>
        <dbReference type="EMBL" id="CAJ0792635.1"/>
    </source>
</evidence>
<name>A0ABC8QCX5_9RALS</name>
<dbReference type="EMBL" id="CATZAT010000005">
    <property type="protein sequence ID" value="CAJ0792635.1"/>
    <property type="molecule type" value="Genomic_DNA"/>
</dbReference>
<dbReference type="InterPro" id="IPR021139">
    <property type="entry name" value="NYN"/>
</dbReference>
<evidence type="ECO:0000259" key="1">
    <source>
        <dbReference type="Pfam" id="PF01936"/>
    </source>
</evidence>
<accession>A0ABC8QCX5</accession>